<name>A0A0H2R218_9AGAM</name>
<reference evidence="2 3" key="1">
    <citation type="submission" date="2015-04" db="EMBL/GenBank/DDBJ databases">
        <title>Complete genome sequence of Schizopora paradoxa KUC8140, a cosmopolitan wood degrader in East Asia.</title>
        <authorList>
            <consortium name="DOE Joint Genome Institute"/>
            <person name="Min B."/>
            <person name="Park H."/>
            <person name="Jang Y."/>
            <person name="Kim J.-J."/>
            <person name="Kim K.H."/>
            <person name="Pangilinan J."/>
            <person name="Lipzen A."/>
            <person name="Riley R."/>
            <person name="Grigoriev I.V."/>
            <person name="Spatafora J.W."/>
            <person name="Choi I.-G."/>
        </authorList>
    </citation>
    <scope>NUCLEOTIDE SEQUENCE [LARGE SCALE GENOMIC DNA]</scope>
    <source>
        <strain evidence="2 3">KUC8140</strain>
    </source>
</reference>
<sequence length="285" mass="32101">MCYEAGVKLYRRRNEPIESVTCSQAPSKGKVTGKPVAEPRRRKAACSEPRPGHQQRRQSPARKRAGKIQNSMKAPRRQTSKSITPSTPKNIVRDIWKGEPFASGAESSDHRCMSKEFPQHIWPNFLVVQLRWASFRLPVAMAARWSSCKANWIPERKDDDSEEVYGGASGVGTDSESPRRVINRWPRVTCLDRHDRQRRAKRSTSNKNLRSSPKKMPSAYQKSSLTPFESDASTAGHDNALQVLQILQALEDAANTLQLPGSQLIRAYGGRWESTFRYVARGDGI</sequence>
<evidence type="ECO:0000313" key="2">
    <source>
        <dbReference type="EMBL" id="KLO05800.1"/>
    </source>
</evidence>
<feature type="compositionally biased region" description="Basic residues" evidence="1">
    <location>
        <begin position="53"/>
        <end position="66"/>
    </location>
</feature>
<evidence type="ECO:0000256" key="1">
    <source>
        <dbReference type="SAM" id="MobiDB-lite"/>
    </source>
</evidence>
<feature type="region of interest" description="Disordered" evidence="1">
    <location>
        <begin position="193"/>
        <end position="232"/>
    </location>
</feature>
<feature type="region of interest" description="Disordered" evidence="1">
    <location>
        <begin position="14"/>
        <end position="89"/>
    </location>
</feature>
<dbReference type="AlphaFoldDB" id="A0A0H2R218"/>
<dbReference type="EMBL" id="KQ086265">
    <property type="protein sequence ID" value="KLO05800.1"/>
    <property type="molecule type" value="Genomic_DNA"/>
</dbReference>
<protein>
    <submittedName>
        <fullName evidence="2">Uncharacterized protein</fullName>
    </submittedName>
</protein>
<dbReference type="InParanoid" id="A0A0H2R218"/>
<accession>A0A0H2R218</accession>
<feature type="compositionally biased region" description="Polar residues" evidence="1">
    <location>
        <begin position="80"/>
        <end position="89"/>
    </location>
</feature>
<gene>
    <name evidence="2" type="ORF">SCHPADRAFT_895963</name>
</gene>
<dbReference type="Proteomes" id="UP000053477">
    <property type="component" value="Unassembled WGS sequence"/>
</dbReference>
<feature type="region of interest" description="Disordered" evidence="1">
    <location>
        <begin position="157"/>
        <end position="178"/>
    </location>
</feature>
<keyword evidence="3" id="KW-1185">Reference proteome</keyword>
<proteinExistence type="predicted"/>
<organism evidence="2 3">
    <name type="scientific">Schizopora paradoxa</name>
    <dbReference type="NCBI Taxonomy" id="27342"/>
    <lineage>
        <taxon>Eukaryota</taxon>
        <taxon>Fungi</taxon>
        <taxon>Dikarya</taxon>
        <taxon>Basidiomycota</taxon>
        <taxon>Agaricomycotina</taxon>
        <taxon>Agaricomycetes</taxon>
        <taxon>Hymenochaetales</taxon>
        <taxon>Schizoporaceae</taxon>
        <taxon>Schizopora</taxon>
    </lineage>
</organism>
<feature type="compositionally biased region" description="Polar residues" evidence="1">
    <location>
        <begin position="220"/>
        <end position="232"/>
    </location>
</feature>
<evidence type="ECO:0000313" key="3">
    <source>
        <dbReference type="Proteomes" id="UP000053477"/>
    </source>
</evidence>